<dbReference type="AlphaFoldDB" id="A0A371CIT9"/>
<dbReference type="EMBL" id="KZ857578">
    <property type="protein sequence ID" value="RDX40187.1"/>
    <property type="molecule type" value="Genomic_DNA"/>
</dbReference>
<reference evidence="2 3" key="1">
    <citation type="journal article" date="2018" name="Biotechnol. Biofuels">
        <title>Integrative visual omics of the white-rot fungus Polyporus brumalis exposes the biotechnological potential of its oxidative enzymes for delignifying raw plant biomass.</title>
        <authorList>
            <person name="Miyauchi S."/>
            <person name="Rancon A."/>
            <person name="Drula E."/>
            <person name="Hage H."/>
            <person name="Chaduli D."/>
            <person name="Favel A."/>
            <person name="Grisel S."/>
            <person name="Henrissat B."/>
            <person name="Herpoel-Gimbert I."/>
            <person name="Ruiz-Duenas F.J."/>
            <person name="Chevret D."/>
            <person name="Hainaut M."/>
            <person name="Lin J."/>
            <person name="Wang M."/>
            <person name="Pangilinan J."/>
            <person name="Lipzen A."/>
            <person name="Lesage-Meessen L."/>
            <person name="Navarro D."/>
            <person name="Riley R."/>
            <person name="Grigoriev I.V."/>
            <person name="Zhou S."/>
            <person name="Raouche S."/>
            <person name="Rosso M.N."/>
        </authorList>
    </citation>
    <scope>NUCLEOTIDE SEQUENCE [LARGE SCALE GENOMIC DNA]</scope>
    <source>
        <strain evidence="2 3">BRFM 1820</strain>
    </source>
</reference>
<proteinExistence type="predicted"/>
<feature type="region of interest" description="Disordered" evidence="1">
    <location>
        <begin position="49"/>
        <end position="68"/>
    </location>
</feature>
<dbReference type="OrthoDB" id="2802594at2759"/>
<organism evidence="2 3">
    <name type="scientific">Lentinus brumalis</name>
    <dbReference type="NCBI Taxonomy" id="2498619"/>
    <lineage>
        <taxon>Eukaryota</taxon>
        <taxon>Fungi</taxon>
        <taxon>Dikarya</taxon>
        <taxon>Basidiomycota</taxon>
        <taxon>Agaricomycotina</taxon>
        <taxon>Agaricomycetes</taxon>
        <taxon>Polyporales</taxon>
        <taxon>Polyporaceae</taxon>
        <taxon>Lentinus</taxon>
    </lineage>
</organism>
<dbReference type="Proteomes" id="UP000256964">
    <property type="component" value="Unassembled WGS sequence"/>
</dbReference>
<gene>
    <name evidence="2" type="ORF">OH76DRAFT_1366597</name>
</gene>
<evidence type="ECO:0000256" key="1">
    <source>
        <dbReference type="SAM" id="MobiDB-lite"/>
    </source>
</evidence>
<dbReference type="STRING" id="139420.A0A371CIT9"/>
<evidence type="ECO:0000313" key="3">
    <source>
        <dbReference type="Proteomes" id="UP000256964"/>
    </source>
</evidence>
<name>A0A371CIT9_9APHY</name>
<protein>
    <submittedName>
        <fullName evidence="2">Uncharacterized protein</fullName>
    </submittedName>
</protein>
<accession>A0A371CIT9</accession>
<sequence length="82" mass="8968">VVDQDKILAITMGLPPSYKGIIIALDSTPTEQLLLEEVIPQLRNEEVRQTSVYSAHNPPSTSTPDPGVAAAMLSKEKPWVDR</sequence>
<evidence type="ECO:0000313" key="2">
    <source>
        <dbReference type="EMBL" id="RDX40187.1"/>
    </source>
</evidence>
<feature type="non-terminal residue" evidence="2">
    <location>
        <position position="1"/>
    </location>
</feature>
<keyword evidence="3" id="KW-1185">Reference proteome</keyword>
<feature type="compositionally biased region" description="Polar residues" evidence="1">
    <location>
        <begin position="49"/>
        <end position="64"/>
    </location>
</feature>